<dbReference type="SUPFAM" id="SSF49313">
    <property type="entry name" value="Cadherin-like"/>
    <property type="match status" value="2"/>
</dbReference>
<dbReference type="Pfam" id="PF05345">
    <property type="entry name" value="He_PIG"/>
    <property type="match status" value="2"/>
</dbReference>
<dbReference type="SUPFAM" id="SSF52743">
    <property type="entry name" value="Subtilisin-like"/>
    <property type="match status" value="1"/>
</dbReference>
<feature type="domain" description="Peptidase S53" evidence="5">
    <location>
        <begin position="85"/>
        <end position="413"/>
    </location>
</feature>
<keyword evidence="7" id="KW-1185">Reference proteome</keyword>
<dbReference type="CDD" id="cd04056">
    <property type="entry name" value="Peptidases_S53"/>
    <property type="match status" value="1"/>
</dbReference>
<reference evidence="6 7" key="1">
    <citation type="submission" date="2021-08" db="EMBL/GenBank/DDBJ databases">
        <title>Streptomyces sp. PTM05 isolated from lichen.</title>
        <authorList>
            <person name="Somphong A."/>
            <person name="Phongsopitanun W."/>
            <person name="Tanasupawat S."/>
        </authorList>
    </citation>
    <scope>NUCLEOTIDE SEQUENCE [LARGE SCALE GENOMIC DNA]</scope>
    <source>
        <strain evidence="6 7">Ptm05</strain>
    </source>
</reference>
<dbReference type="PROSITE" id="PS51695">
    <property type="entry name" value="SEDOLISIN"/>
    <property type="match status" value="1"/>
</dbReference>
<dbReference type="RefSeq" id="WP_222982077.1">
    <property type="nucleotide sequence ID" value="NZ_JAINVZ010000034.1"/>
</dbReference>
<dbReference type="InterPro" id="IPR050819">
    <property type="entry name" value="Tripeptidyl-peptidase_I"/>
</dbReference>
<proteinExistence type="predicted"/>
<dbReference type="InterPro" id="IPR015919">
    <property type="entry name" value="Cadherin-like_sf"/>
</dbReference>
<evidence type="ECO:0000256" key="1">
    <source>
        <dbReference type="ARBA" id="ARBA00022670"/>
    </source>
</evidence>
<gene>
    <name evidence="6" type="ORF">K7472_30145</name>
</gene>
<dbReference type="InterPro" id="IPR036852">
    <property type="entry name" value="Peptidase_S8/S53_dom_sf"/>
</dbReference>
<dbReference type="InterPro" id="IPR023828">
    <property type="entry name" value="Peptidase_S8_Ser-AS"/>
</dbReference>
<evidence type="ECO:0000256" key="4">
    <source>
        <dbReference type="SAM" id="SignalP"/>
    </source>
</evidence>
<evidence type="ECO:0000313" key="6">
    <source>
        <dbReference type="EMBL" id="MBY8889074.1"/>
    </source>
</evidence>
<dbReference type="Proteomes" id="UP001198565">
    <property type="component" value="Unassembled WGS sequence"/>
</dbReference>
<evidence type="ECO:0000313" key="7">
    <source>
        <dbReference type="Proteomes" id="UP001198565"/>
    </source>
</evidence>
<dbReference type="PANTHER" id="PTHR14218">
    <property type="entry name" value="PROTEASE S8 TRIPEPTIDYL PEPTIDASE I CLN2"/>
    <property type="match status" value="1"/>
</dbReference>
<dbReference type="PANTHER" id="PTHR14218:SF15">
    <property type="entry name" value="TRIPEPTIDYL-PEPTIDASE 1"/>
    <property type="match status" value="1"/>
</dbReference>
<dbReference type="PROSITE" id="PS00138">
    <property type="entry name" value="SUBTILASE_SER"/>
    <property type="match status" value="1"/>
</dbReference>
<dbReference type="Gene3D" id="2.60.40.10">
    <property type="entry name" value="Immunoglobulins"/>
    <property type="match status" value="2"/>
</dbReference>
<evidence type="ECO:0000259" key="5">
    <source>
        <dbReference type="PROSITE" id="PS51695"/>
    </source>
</evidence>
<dbReference type="InterPro" id="IPR030400">
    <property type="entry name" value="Sedolisin_dom"/>
</dbReference>
<organism evidence="6 7">
    <name type="scientific">Streptantibioticus parmotrematis</name>
    <dbReference type="NCBI Taxonomy" id="2873249"/>
    <lineage>
        <taxon>Bacteria</taxon>
        <taxon>Bacillati</taxon>
        <taxon>Actinomycetota</taxon>
        <taxon>Actinomycetes</taxon>
        <taxon>Kitasatosporales</taxon>
        <taxon>Streptomycetaceae</taxon>
        <taxon>Streptantibioticus</taxon>
    </lineage>
</organism>
<sequence>MTSIPRMPGRSGPALLAAIATVFALAAAGSMPAAAASPAASSPASGSASYTHACADAGAGHARCWAEGVPGARGGTGARPAAPSGFGPSDIQSAYDLPSGGSGATVAIVDAYDDPNAASDLATYRSQYGLPACTTASGCFTKVDQTGGTTPPQGDSGWSEEITLDLDAVSAACPSCHILLVEANDNNDDNLYAADDEAVKLGAKFVSNSWSDSESSGETSSDSHFDVPGVLFAFATGDNGYSMGTQYPASSRYTLAVGGTSLSRGGGSRGWTESAWSGAGSGCSAYEKQPSWQSGVVSACGSEKGTADISADADPNTGIAIYDTYSAPGWQQYGGTSLATPLITAMYALAGTPGANDDPASYPYAHRGALNDVTSGSNGDCGTALCDAGTGWDGPTGLGTPEGVSAFTPGGGTTGVTVANPGNQNGTVGTAITPVRDSASGGTAPYTWSASGLPAGLSIDSSSGTISGTPTAAGTSQVTVTAKDSTGATGSAPFTWTVTSGGGSGTVTVGNPGDQVWITGYAINSLRISATDSKNLPLTYSATGLPSGLRISTSGVISGTPTASGDYTVKVTATDSGGANGSTTFTWTILA</sequence>
<comment type="caution">
    <text evidence="6">The sequence shown here is derived from an EMBL/GenBank/DDBJ whole genome shotgun (WGS) entry which is preliminary data.</text>
</comment>
<keyword evidence="1" id="KW-0645">Protease</keyword>
<dbReference type="Gene3D" id="3.40.50.200">
    <property type="entry name" value="Peptidase S8/S53 domain"/>
    <property type="match status" value="1"/>
</dbReference>
<keyword evidence="4" id="KW-0732">Signal</keyword>
<evidence type="ECO:0000256" key="2">
    <source>
        <dbReference type="ARBA" id="ARBA00022801"/>
    </source>
</evidence>
<keyword evidence="3" id="KW-0720">Serine protease</keyword>
<name>A0ABS7R0S9_9ACTN</name>
<accession>A0ABS7R0S9</accession>
<dbReference type="InterPro" id="IPR013783">
    <property type="entry name" value="Ig-like_fold"/>
</dbReference>
<feature type="chain" id="PRO_5045920905" evidence="4">
    <location>
        <begin position="36"/>
        <end position="591"/>
    </location>
</feature>
<evidence type="ECO:0000256" key="3">
    <source>
        <dbReference type="ARBA" id="ARBA00022825"/>
    </source>
</evidence>
<dbReference type="EMBL" id="JAINVZ010000034">
    <property type="protein sequence ID" value="MBY8889074.1"/>
    <property type="molecule type" value="Genomic_DNA"/>
</dbReference>
<keyword evidence="2" id="KW-0378">Hydrolase</keyword>
<feature type="signal peptide" evidence="4">
    <location>
        <begin position="1"/>
        <end position="35"/>
    </location>
</feature>
<protein>
    <submittedName>
        <fullName evidence="6">Ig domain-containing protein</fullName>
    </submittedName>
</protein>